<gene>
    <name evidence="1" type="ORF">PO382_17355</name>
</gene>
<protein>
    <submittedName>
        <fullName evidence="1">Uncharacterized protein</fullName>
    </submittedName>
</protein>
<accession>A0AAW6HIT3</accession>
<dbReference type="RefSeq" id="WP_117980172.1">
    <property type="nucleotide sequence ID" value="NZ_JADMTR010000094.1"/>
</dbReference>
<evidence type="ECO:0000313" key="2">
    <source>
        <dbReference type="Proteomes" id="UP001219389"/>
    </source>
</evidence>
<evidence type="ECO:0000313" key="1">
    <source>
        <dbReference type="EMBL" id="MDC2743986.1"/>
    </source>
</evidence>
<dbReference type="EMBL" id="JAQNZF010000025">
    <property type="protein sequence ID" value="MDC2743986.1"/>
    <property type="molecule type" value="Genomic_DNA"/>
</dbReference>
<organism evidence="1 2">
    <name type="scientific">Bacteroides ovatus</name>
    <dbReference type="NCBI Taxonomy" id="28116"/>
    <lineage>
        <taxon>Bacteria</taxon>
        <taxon>Pseudomonadati</taxon>
        <taxon>Bacteroidota</taxon>
        <taxon>Bacteroidia</taxon>
        <taxon>Bacteroidales</taxon>
        <taxon>Bacteroidaceae</taxon>
        <taxon>Bacteroides</taxon>
    </lineage>
</organism>
<reference evidence="1" key="1">
    <citation type="submission" date="2022-10" db="EMBL/GenBank/DDBJ databases">
        <title>Human gut microbiome strain richness.</title>
        <authorList>
            <person name="Chen-Liaw A."/>
        </authorList>
    </citation>
    <scope>NUCLEOTIDE SEQUENCE</scope>
    <source>
        <strain evidence="1">BSD2780120875st1_E1_BSD2780120875_150330</strain>
    </source>
</reference>
<dbReference type="AlphaFoldDB" id="A0AAW6HIT3"/>
<sequence length="109" mass="12570">MKVKHEYARMPANEVWNVVVAYINKNKQFLSSTGIKYNAKVIIDSIEYKGGREGSVRATEGETINKNQFISAFRQVRDMECINTQNVKPYIDRKQTPFIGLLKSTRIIE</sequence>
<proteinExistence type="predicted"/>
<comment type="caution">
    <text evidence="1">The sequence shown here is derived from an EMBL/GenBank/DDBJ whole genome shotgun (WGS) entry which is preliminary data.</text>
</comment>
<dbReference type="Proteomes" id="UP001219389">
    <property type="component" value="Unassembled WGS sequence"/>
</dbReference>
<name>A0AAW6HIT3_BACOV</name>